<keyword evidence="4" id="KW-1185">Reference proteome</keyword>
<gene>
    <name evidence="3" type="ORF">XNOV1_A029658</name>
</gene>
<feature type="compositionally biased region" description="Polar residues" evidence="1">
    <location>
        <begin position="77"/>
        <end position="114"/>
    </location>
</feature>
<name>A0AAV1HMJ1_XYRNO</name>
<accession>A0AAV1HMJ1</accession>
<dbReference type="EMBL" id="OY660886">
    <property type="protein sequence ID" value="CAJ1086726.1"/>
    <property type="molecule type" value="Genomic_DNA"/>
</dbReference>
<reference evidence="3" key="1">
    <citation type="submission" date="2023-08" db="EMBL/GenBank/DDBJ databases">
        <authorList>
            <person name="Alioto T."/>
            <person name="Alioto T."/>
            <person name="Gomez Garrido J."/>
        </authorList>
    </citation>
    <scope>NUCLEOTIDE SEQUENCE</scope>
</reference>
<sequence>MIWRCFICYVFVALTLKKLLSHVNSLHSRSPDFRVVCGIDGCPNEYRVYNSYYYHIKRTHAHHLHNGALGPGDDEATSSPGTHQETTDSIVNNSVAEDSTHTDTTQDCSSVTEDNSFRDTQTRAVNQMVNGVQQYQAALLDHLKHQMNDMIERHSGNLDQLKSDAMDIFDQFSDPFSDISTTYLQDKKITELLQPVEAELVVLKNSACYVKRGDARVLAIKSHYFHYIPLLESLGQLLLHPRILEMIEEGPQPCKYGFVYDFIDGDIFKVHPLFSKFPKALQLIVYTDEIDLCNINPKYRSRLAAIRLLAMVKSKDLSNIDKIFQRLNHDLNELYVGAKVFTANGEQTIYGAVMAVCGDTLAQHEVAGFKEGVGFAYSKCRHCECNFEDMQEQFNEDLFVKRTMASHIRQCCNIERASTNNLKEKLKTTYGVNRRSKLTEFPGFNLITQTPEDIMHIILQGVAPY</sequence>
<evidence type="ECO:0000313" key="4">
    <source>
        <dbReference type="Proteomes" id="UP001178508"/>
    </source>
</evidence>
<dbReference type="Proteomes" id="UP001178508">
    <property type="component" value="Chromosome 23"/>
</dbReference>
<keyword evidence="2" id="KW-0732">Signal</keyword>
<evidence type="ECO:0000256" key="1">
    <source>
        <dbReference type="SAM" id="MobiDB-lite"/>
    </source>
</evidence>
<evidence type="ECO:0000313" key="3">
    <source>
        <dbReference type="EMBL" id="CAJ1086726.1"/>
    </source>
</evidence>
<feature type="signal peptide" evidence="2">
    <location>
        <begin position="1"/>
        <end position="21"/>
    </location>
</feature>
<evidence type="ECO:0000256" key="2">
    <source>
        <dbReference type="SAM" id="SignalP"/>
    </source>
</evidence>
<feature type="chain" id="PRO_5043942680" evidence="2">
    <location>
        <begin position="22"/>
        <end position="465"/>
    </location>
</feature>
<proteinExistence type="predicted"/>
<feature type="region of interest" description="Disordered" evidence="1">
    <location>
        <begin position="65"/>
        <end position="116"/>
    </location>
</feature>
<dbReference type="AlphaFoldDB" id="A0AAV1HMJ1"/>
<protein>
    <submittedName>
        <fullName evidence="3">Uncharacterized protein LOC127420693 isoform X2</fullName>
    </submittedName>
</protein>
<organism evidence="3 4">
    <name type="scientific">Xyrichtys novacula</name>
    <name type="common">Pearly razorfish</name>
    <name type="synonym">Hemipteronotus novacula</name>
    <dbReference type="NCBI Taxonomy" id="13765"/>
    <lineage>
        <taxon>Eukaryota</taxon>
        <taxon>Metazoa</taxon>
        <taxon>Chordata</taxon>
        <taxon>Craniata</taxon>
        <taxon>Vertebrata</taxon>
        <taxon>Euteleostomi</taxon>
        <taxon>Actinopterygii</taxon>
        <taxon>Neopterygii</taxon>
        <taxon>Teleostei</taxon>
        <taxon>Neoteleostei</taxon>
        <taxon>Acanthomorphata</taxon>
        <taxon>Eupercaria</taxon>
        <taxon>Labriformes</taxon>
        <taxon>Labridae</taxon>
        <taxon>Xyrichtys</taxon>
    </lineage>
</organism>